<dbReference type="AlphaFoldDB" id="A0A8J2S2D0"/>
<dbReference type="EMBL" id="CAKKLH010000314">
    <property type="protein sequence ID" value="CAH0111498.1"/>
    <property type="molecule type" value="Genomic_DNA"/>
</dbReference>
<dbReference type="InterPro" id="IPR031311">
    <property type="entry name" value="CHIT_BIND_RR_consensus"/>
</dbReference>
<dbReference type="PROSITE" id="PS00233">
    <property type="entry name" value="CHIT_BIND_RR_1"/>
    <property type="match status" value="1"/>
</dbReference>
<evidence type="ECO:0000256" key="2">
    <source>
        <dbReference type="PROSITE-ProRule" id="PRU00497"/>
    </source>
</evidence>
<feature type="compositionally biased region" description="Polar residues" evidence="3">
    <location>
        <begin position="936"/>
        <end position="948"/>
    </location>
</feature>
<feature type="region of interest" description="Disordered" evidence="3">
    <location>
        <begin position="488"/>
        <end position="507"/>
    </location>
</feature>
<gene>
    <name evidence="4" type="ORF">DGAL_LOCUS15145</name>
</gene>
<feature type="compositionally biased region" description="Polar residues" evidence="3">
    <location>
        <begin position="439"/>
        <end position="454"/>
    </location>
</feature>
<dbReference type="GO" id="GO:0005615">
    <property type="term" value="C:extracellular space"/>
    <property type="evidence" value="ECO:0007669"/>
    <property type="project" value="TreeGrafter"/>
</dbReference>
<feature type="region of interest" description="Disordered" evidence="3">
    <location>
        <begin position="439"/>
        <end position="463"/>
    </location>
</feature>
<sequence length="971" mass="105213">MLLRLFSCCRGVFGRAIEEQIADTRVVTGDAEQLPYRFRYKVESQDSGDYKSQTESRDGDGVVTGMYRVLQPDGCVRVVHYTADAMGFHPTVTYEGDCQQPGGSINTAAVISSDSTQQPSLKDVSAPIVNPLSSSSSSSAFLSRPVLSAVPGLINPLTTDVRDFTQEAFVSRPSSSQQQQIQTVSQNEDSTDAVTSSTPNEKMVIAPVLLATASTASLSSEKIPADIERLWQSLGEPSRPAQQTTADTGIVPTITSNGNSAAVKAQAQPSEEIIVESKLPEGLSTLTKLPAFASNTQTVVDVNDVPVENTQEQSLPVVVQVPEIGPVVLTGKVQSSDTVPDSILSLFDSFEPTKRTIINQYEEIDPLEAQPSEFSERILKDESVDSAVEAVESVPEESIHSNIESKTSETILPVVEVQSDEPIVAASAPEEALIDATVDNQETIESKSIPQTEETNADVDETAHEEEYSFKSDIDETIQPKNIETVESQEADAHHQSDETINSEKERSFSTLTQSALGNVKNFTAPLTQLISSSVQNLTNPVTALLNSFNKNKSTTTVSPVTEATPVTAEPTVLPNPPAGKIETQDGEIQDIPSGKLIVTDHHNQEEAFTGGTDDGAVSDIPAVSQHTKQTILVSEDLPEVEAQRTLSTSEEEESLALKKSIVGQNLESISIDVNDPATRISQVVVEPVPSEEILQDSAEPNIEVSQDNTQVAVIDEKPTVSVGADPVPAVEAEGSTTLLVESSKVASLEETPNNQQEARAVVRETSSSNVPDILEIENVEESLKEVVPSNENAELYQEVNADEPIVPETYVTIAEPVIYSHQLAAGPFYVSQPVAAISPHAYPMSVRQATARSIDSVAAARYGLRVQKFVPTYATLGNNAAPSLVYNQHRRQGHHYQKQQQPIQMHHYTTRFAPAAPIRSVKKQGEAYGMRYTSVQHEQQTPPTNSHHNVRPKAPKQPTWSPTFYSTYVY</sequence>
<name>A0A8J2S2D0_9CRUS</name>
<dbReference type="PANTHER" id="PTHR12236:SF95">
    <property type="entry name" value="CUTICULAR PROTEIN 76BD, ISOFORM C-RELATED"/>
    <property type="match status" value="1"/>
</dbReference>
<dbReference type="InterPro" id="IPR051217">
    <property type="entry name" value="Insect_Cuticle_Struc_Prot"/>
</dbReference>
<evidence type="ECO:0000313" key="5">
    <source>
        <dbReference type="Proteomes" id="UP000789390"/>
    </source>
</evidence>
<dbReference type="InterPro" id="IPR000618">
    <property type="entry name" value="Insect_cuticle"/>
</dbReference>
<evidence type="ECO:0000256" key="1">
    <source>
        <dbReference type="ARBA" id="ARBA00022460"/>
    </source>
</evidence>
<evidence type="ECO:0000313" key="4">
    <source>
        <dbReference type="EMBL" id="CAH0111498.1"/>
    </source>
</evidence>
<protein>
    <submittedName>
        <fullName evidence="4">Uncharacterized protein</fullName>
    </submittedName>
</protein>
<comment type="caution">
    <text evidence="4">The sequence shown here is derived from an EMBL/GenBank/DDBJ whole genome shotgun (WGS) entry which is preliminary data.</text>
</comment>
<keyword evidence="1 2" id="KW-0193">Cuticle</keyword>
<feature type="compositionally biased region" description="Low complexity" evidence="3">
    <location>
        <begin position="171"/>
        <end position="186"/>
    </location>
</feature>
<feature type="region of interest" description="Disordered" evidence="3">
    <location>
        <begin position="936"/>
        <end position="959"/>
    </location>
</feature>
<dbReference type="GO" id="GO:0042302">
    <property type="term" value="F:structural constituent of cuticle"/>
    <property type="evidence" value="ECO:0007669"/>
    <property type="project" value="UniProtKB-UniRule"/>
</dbReference>
<feature type="compositionally biased region" description="Basic and acidic residues" evidence="3">
    <location>
        <begin position="491"/>
        <end position="507"/>
    </location>
</feature>
<dbReference type="Proteomes" id="UP000789390">
    <property type="component" value="Unassembled WGS sequence"/>
</dbReference>
<accession>A0A8J2S2D0</accession>
<evidence type="ECO:0000256" key="3">
    <source>
        <dbReference type="SAM" id="MobiDB-lite"/>
    </source>
</evidence>
<feature type="region of interest" description="Disordered" evidence="3">
    <location>
        <begin position="169"/>
        <end position="198"/>
    </location>
</feature>
<dbReference type="PROSITE" id="PS51155">
    <property type="entry name" value="CHIT_BIND_RR_2"/>
    <property type="match status" value="1"/>
</dbReference>
<dbReference type="Pfam" id="PF00379">
    <property type="entry name" value="Chitin_bind_4"/>
    <property type="match status" value="1"/>
</dbReference>
<proteinExistence type="predicted"/>
<reference evidence="4" key="1">
    <citation type="submission" date="2021-11" db="EMBL/GenBank/DDBJ databases">
        <authorList>
            <person name="Schell T."/>
        </authorList>
    </citation>
    <scope>NUCLEOTIDE SEQUENCE</scope>
    <source>
        <strain evidence="4">M5</strain>
    </source>
</reference>
<dbReference type="GO" id="GO:0031012">
    <property type="term" value="C:extracellular matrix"/>
    <property type="evidence" value="ECO:0007669"/>
    <property type="project" value="TreeGrafter"/>
</dbReference>
<keyword evidence="5" id="KW-1185">Reference proteome</keyword>
<dbReference type="PANTHER" id="PTHR12236">
    <property type="entry name" value="STRUCTURAL CONTITUENT OF CUTICLE"/>
    <property type="match status" value="1"/>
</dbReference>
<dbReference type="OrthoDB" id="7427568at2759"/>
<organism evidence="4 5">
    <name type="scientific">Daphnia galeata</name>
    <dbReference type="NCBI Taxonomy" id="27404"/>
    <lineage>
        <taxon>Eukaryota</taxon>
        <taxon>Metazoa</taxon>
        <taxon>Ecdysozoa</taxon>
        <taxon>Arthropoda</taxon>
        <taxon>Crustacea</taxon>
        <taxon>Branchiopoda</taxon>
        <taxon>Diplostraca</taxon>
        <taxon>Cladocera</taxon>
        <taxon>Anomopoda</taxon>
        <taxon>Daphniidae</taxon>
        <taxon>Daphnia</taxon>
    </lineage>
</organism>